<dbReference type="PANTHER" id="PTHR34817:SF1">
    <property type="entry name" value="NUCLEOTIDYLTRANSFERASE"/>
    <property type="match status" value="1"/>
</dbReference>
<dbReference type="EMBL" id="NIBG01000001">
    <property type="protein sequence ID" value="PAB61024.1"/>
    <property type="molecule type" value="Genomic_DNA"/>
</dbReference>
<keyword evidence="1" id="KW-0808">Transferase</keyword>
<accession>A0A267MN49</accession>
<gene>
    <name evidence="1" type="ORF">CCE28_00920</name>
</gene>
<dbReference type="InterPro" id="IPR018775">
    <property type="entry name" value="RlaP"/>
</dbReference>
<sequence length="340" mass="40043">MDIKEIEQEVKSKKYNFLRENEHLGKNIILLTLGGSYSYGTNVESSDLDIRGVALNKPQELLGMSNFEQFENRETDTTVYSFKKMVNLLLNSNPNIVEMFGCKEDHYLVLTDIGKLLKDNIDLFISQKAINSFGGYANQQLRRLQNALARDNYPQSEKEQHILNSINNQMTHIERVYEDKHGIKLYIDKSSKEDYENEIFMDISTKHYPLRDFKCIYSEMNNVVKEYSKLNHRNRKKDDLHLNKHAMHLIRLYLMAIEILEGQGINTYRENDRKLLLEIRNGKYMKEDGSYRSEFFEWVDELDKKLKYAKKNTSLPKTPNMKKVEEFVIAVNRKAIVNDK</sequence>
<evidence type="ECO:0000313" key="1">
    <source>
        <dbReference type="EMBL" id="PAB61024.1"/>
    </source>
</evidence>
<organism evidence="1 2">
    <name type="scientific">Anaeromicrobium sediminis</name>
    <dbReference type="NCBI Taxonomy" id="1478221"/>
    <lineage>
        <taxon>Bacteria</taxon>
        <taxon>Bacillati</taxon>
        <taxon>Bacillota</taxon>
        <taxon>Clostridia</taxon>
        <taxon>Peptostreptococcales</taxon>
        <taxon>Thermotaleaceae</taxon>
        <taxon>Anaeromicrobium</taxon>
    </lineage>
</organism>
<keyword evidence="2" id="KW-1185">Reference proteome</keyword>
<protein>
    <submittedName>
        <fullName evidence="1">Nucleotidyltransferase</fullName>
    </submittedName>
</protein>
<dbReference type="RefSeq" id="WP_095130044.1">
    <property type="nucleotide sequence ID" value="NZ_NIBG01000001.1"/>
</dbReference>
<dbReference type="Pfam" id="PF10127">
    <property type="entry name" value="RlaP"/>
    <property type="match status" value="1"/>
</dbReference>
<reference evidence="1 2" key="1">
    <citation type="submission" date="2017-06" db="EMBL/GenBank/DDBJ databases">
        <title>Draft genome sequence of anaerobic fermentative bacterium Anaeromicrobium sediminis DY2726D isolated from West Pacific Ocean sediments.</title>
        <authorList>
            <person name="Zeng X."/>
        </authorList>
    </citation>
    <scope>NUCLEOTIDE SEQUENCE [LARGE SCALE GENOMIC DNA]</scope>
    <source>
        <strain evidence="1 2">DY2726D</strain>
    </source>
</reference>
<comment type="caution">
    <text evidence="1">The sequence shown here is derived from an EMBL/GenBank/DDBJ whole genome shotgun (WGS) entry which is preliminary data.</text>
</comment>
<dbReference type="Proteomes" id="UP000216024">
    <property type="component" value="Unassembled WGS sequence"/>
</dbReference>
<proteinExistence type="predicted"/>
<evidence type="ECO:0000313" key="2">
    <source>
        <dbReference type="Proteomes" id="UP000216024"/>
    </source>
</evidence>
<dbReference type="OrthoDB" id="569183at2"/>
<dbReference type="GO" id="GO:0016740">
    <property type="term" value="F:transferase activity"/>
    <property type="evidence" value="ECO:0007669"/>
    <property type="project" value="UniProtKB-KW"/>
</dbReference>
<dbReference type="PANTHER" id="PTHR34817">
    <property type="entry name" value="NUCLEOTIDYLTRANSFERASE"/>
    <property type="match status" value="1"/>
</dbReference>
<dbReference type="AlphaFoldDB" id="A0A267MN49"/>
<name>A0A267MN49_9FIRM</name>